<dbReference type="AlphaFoldDB" id="A0A1F6V9Q4"/>
<evidence type="ECO:0000313" key="3">
    <source>
        <dbReference type="Proteomes" id="UP000178700"/>
    </source>
</evidence>
<keyword evidence="1" id="KW-0812">Transmembrane</keyword>
<accession>A0A1F6V9Q4</accession>
<keyword evidence="1" id="KW-0472">Membrane</keyword>
<dbReference type="Proteomes" id="UP000178700">
    <property type="component" value="Unassembled WGS sequence"/>
</dbReference>
<name>A0A1F6V9Q4_9BACT</name>
<dbReference type="EMBL" id="MFTJ01000012">
    <property type="protein sequence ID" value="OGI66387.1"/>
    <property type="molecule type" value="Genomic_DNA"/>
</dbReference>
<evidence type="ECO:0000256" key="1">
    <source>
        <dbReference type="SAM" id="Phobius"/>
    </source>
</evidence>
<evidence type="ECO:0000313" key="2">
    <source>
        <dbReference type="EMBL" id="OGI66387.1"/>
    </source>
</evidence>
<reference evidence="2 3" key="1">
    <citation type="journal article" date="2016" name="Nat. Commun.">
        <title>Thousands of microbial genomes shed light on interconnected biogeochemical processes in an aquifer system.</title>
        <authorList>
            <person name="Anantharaman K."/>
            <person name="Brown C.T."/>
            <person name="Hug L.A."/>
            <person name="Sharon I."/>
            <person name="Castelle C.J."/>
            <person name="Probst A.J."/>
            <person name="Thomas B.C."/>
            <person name="Singh A."/>
            <person name="Wilkins M.J."/>
            <person name="Karaoz U."/>
            <person name="Brodie E.L."/>
            <person name="Williams K.H."/>
            <person name="Hubbard S.S."/>
            <person name="Banfield J.F."/>
        </authorList>
    </citation>
    <scope>NUCLEOTIDE SEQUENCE [LARGE SCALE GENOMIC DNA]</scope>
</reference>
<proteinExistence type="predicted"/>
<gene>
    <name evidence="2" type="ORF">A2642_04605</name>
</gene>
<protein>
    <submittedName>
        <fullName evidence="2">Uncharacterized protein</fullName>
    </submittedName>
</protein>
<organism evidence="2 3">
    <name type="scientific">Candidatus Nomurabacteria bacterium RIFCSPHIGHO2_01_FULL_39_10</name>
    <dbReference type="NCBI Taxonomy" id="1801733"/>
    <lineage>
        <taxon>Bacteria</taxon>
        <taxon>Candidatus Nomuraibacteriota</taxon>
    </lineage>
</organism>
<feature type="transmembrane region" description="Helical" evidence="1">
    <location>
        <begin position="12"/>
        <end position="31"/>
    </location>
</feature>
<sequence>MTEIFLGLIQQLNGAVFVLISILFIVFWLLYKSGGWVKSYNDFEGKSEKFDNKIDLIKESIFKVQATTDLLYQAHLSTVKAHSPISLTERGKKIAIDISAEIKVNNHWDAIKREVDRKDPANPYDIQTVSMDIARNCFEKIFTVQEQNEIKTYAYGIGMNLLEIYPILGVIIRDRVFKEDDIQPEEVDKHTPVKKV</sequence>
<comment type="caution">
    <text evidence="2">The sequence shown here is derived from an EMBL/GenBank/DDBJ whole genome shotgun (WGS) entry which is preliminary data.</text>
</comment>
<keyword evidence="1" id="KW-1133">Transmembrane helix</keyword>